<dbReference type="Gene3D" id="3.40.50.720">
    <property type="entry name" value="NAD(P)-binding Rossmann-like Domain"/>
    <property type="match status" value="1"/>
</dbReference>
<dbReference type="SUPFAM" id="SSF50129">
    <property type="entry name" value="GroES-like"/>
    <property type="match status" value="1"/>
</dbReference>
<reference evidence="4 5" key="1">
    <citation type="submission" date="2019-10" db="EMBL/GenBank/DDBJ databases">
        <authorList>
            <person name="Palmer J.M."/>
        </authorList>
    </citation>
    <scope>NUCLEOTIDE SEQUENCE [LARGE SCALE GENOMIC DNA]</scope>
    <source>
        <strain evidence="4 5">TWF694</strain>
    </source>
</reference>
<dbReference type="InterPro" id="IPR047122">
    <property type="entry name" value="Trans-enoyl_RdTase-like"/>
</dbReference>
<dbReference type="Proteomes" id="UP001365542">
    <property type="component" value="Unassembled WGS sequence"/>
</dbReference>
<dbReference type="PANTHER" id="PTHR45348:SF5">
    <property type="entry name" value="OXIDOREDUCTASE, PUTATIVE (AFU_ORTHOLOGUE AFUA_8G01420)-RELATED"/>
    <property type="match status" value="1"/>
</dbReference>
<evidence type="ECO:0000313" key="4">
    <source>
        <dbReference type="EMBL" id="KAK6530210.1"/>
    </source>
</evidence>
<accession>A0AAV9WYY5</accession>
<organism evidence="4 5">
    <name type="scientific">Orbilia ellipsospora</name>
    <dbReference type="NCBI Taxonomy" id="2528407"/>
    <lineage>
        <taxon>Eukaryota</taxon>
        <taxon>Fungi</taxon>
        <taxon>Dikarya</taxon>
        <taxon>Ascomycota</taxon>
        <taxon>Pezizomycotina</taxon>
        <taxon>Orbiliomycetes</taxon>
        <taxon>Orbiliales</taxon>
        <taxon>Orbiliaceae</taxon>
        <taxon>Orbilia</taxon>
    </lineage>
</organism>
<evidence type="ECO:0000256" key="1">
    <source>
        <dbReference type="ARBA" id="ARBA00008072"/>
    </source>
</evidence>
<evidence type="ECO:0000313" key="5">
    <source>
        <dbReference type="Proteomes" id="UP001365542"/>
    </source>
</evidence>
<dbReference type="PANTHER" id="PTHR45348">
    <property type="entry name" value="HYPOTHETICAL OXIDOREDUCTASE (EUROFUNG)"/>
    <property type="match status" value="1"/>
</dbReference>
<proteinExistence type="inferred from homology"/>
<comment type="similarity">
    <text evidence="1">Belongs to the zinc-containing alcohol dehydrogenase family.</text>
</comment>
<dbReference type="SUPFAM" id="SSF51735">
    <property type="entry name" value="NAD(P)-binding Rossmann-fold domains"/>
    <property type="match status" value="1"/>
</dbReference>
<name>A0AAV9WYY5_9PEZI</name>
<sequence length="356" mass="38425">MKELRLTKGSDNVVVGEFADVEKPTPKDDQVLIKVVVTGTNPKDWKYIGAGKQPRPFNSGDDIAGIVEAVGPKVLDFKPGDRVAAFHVMHDPHGSFAEYAIAPAHTTFIVPPNISFEEAATIPLVALTSAIGLYQELGLPTPWARGTDPHNPKGRNPIPIVIYGGTTSVGLTALKFARLSGLYPIITIAGGSRDIIEKDNLADVIIDYRNNPNIADEIRKALNGQELKHAFDGFAEPPTSDPIAEVLSTNGGKISGILPYGDGKLPNGHKWKMTYVGSAHKVYPPFPADDVEVDKEFAYVFSRYLTRALEQGKFKPHPHEVLKGGLGGIVEGLNRLREGKVKGSKLVARIGDTEGL</sequence>
<dbReference type="EMBL" id="JAVHJO010000013">
    <property type="protein sequence ID" value="KAK6530210.1"/>
    <property type="molecule type" value="Genomic_DNA"/>
</dbReference>
<keyword evidence="5" id="KW-1185">Reference proteome</keyword>
<keyword evidence="2" id="KW-0560">Oxidoreductase</keyword>
<gene>
    <name evidence="4" type="ORF">TWF694_003574</name>
</gene>
<dbReference type="InterPro" id="IPR013154">
    <property type="entry name" value="ADH-like_N"/>
</dbReference>
<comment type="caution">
    <text evidence="4">The sequence shown here is derived from an EMBL/GenBank/DDBJ whole genome shotgun (WGS) entry which is preliminary data.</text>
</comment>
<dbReference type="InterPro" id="IPR011032">
    <property type="entry name" value="GroES-like_sf"/>
</dbReference>
<feature type="domain" description="Enoyl reductase (ER)" evidence="3">
    <location>
        <begin position="9"/>
        <end position="348"/>
    </location>
</feature>
<dbReference type="AlphaFoldDB" id="A0AAV9WYY5"/>
<dbReference type="SMART" id="SM00829">
    <property type="entry name" value="PKS_ER"/>
    <property type="match status" value="1"/>
</dbReference>
<dbReference type="Gene3D" id="3.90.180.10">
    <property type="entry name" value="Medium-chain alcohol dehydrogenases, catalytic domain"/>
    <property type="match status" value="1"/>
</dbReference>
<dbReference type="InterPro" id="IPR020843">
    <property type="entry name" value="ER"/>
</dbReference>
<dbReference type="CDD" id="cd08249">
    <property type="entry name" value="enoyl_reductase_like"/>
    <property type="match status" value="1"/>
</dbReference>
<dbReference type="GO" id="GO:0016651">
    <property type="term" value="F:oxidoreductase activity, acting on NAD(P)H"/>
    <property type="evidence" value="ECO:0007669"/>
    <property type="project" value="InterPro"/>
</dbReference>
<evidence type="ECO:0000256" key="2">
    <source>
        <dbReference type="ARBA" id="ARBA00023002"/>
    </source>
</evidence>
<evidence type="ECO:0000259" key="3">
    <source>
        <dbReference type="SMART" id="SM00829"/>
    </source>
</evidence>
<protein>
    <recommendedName>
        <fullName evidence="3">Enoyl reductase (ER) domain-containing protein</fullName>
    </recommendedName>
</protein>
<dbReference type="Pfam" id="PF08240">
    <property type="entry name" value="ADH_N"/>
    <property type="match status" value="1"/>
</dbReference>
<dbReference type="InterPro" id="IPR036291">
    <property type="entry name" value="NAD(P)-bd_dom_sf"/>
</dbReference>